<dbReference type="EMBL" id="FOFP01000009">
    <property type="protein sequence ID" value="SEQ74645.1"/>
    <property type="molecule type" value="Genomic_DNA"/>
</dbReference>
<evidence type="ECO:0000256" key="4">
    <source>
        <dbReference type="ARBA" id="ARBA00022737"/>
    </source>
</evidence>
<evidence type="ECO:0000256" key="3">
    <source>
        <dbReference type="ARBA" id="ARBA00022679"/>
    </source>
</evidence>
<dbReference type="InterPro" id="IPR001736">
    <property type="entry name" value="PLipase_D/transphosphatidylase"/>
</dbReference>
<evidence type="ECO:0000256" key="2">
    <source>
        <dbReference type="ARBA" id="ARBA00022516"/>
    </source>
</evidence>
<comment type="caution">
    <text evidence="11">The sequence shown here is derived from an EMBL/GenBank/DDBJ whole genome shotgun (WGS) entry which is preliminary data.</text>
</comment>
<proteinExistence type="inferred from homology"/>
<evidence type="ECO:0000256" key="8">
    <source>
        <dbReference type="ARBA" id="ARBA00023264"/>
    </source>
</evidence>
<keyword evidence="7 9" id="KW-0594">Phospholipid biosynthesis</keyword>
<dbReference type="SUPFAM" id="SSF56024">
    <property type="entry name" value="Phospholipase D/nuclease"/>
    <property type="match status" value="2"/>
</dbReference>
<evidence type="ECO:0000313" key="12">
    <source>
        <dbReference type="Proteomes" id="UP000198512"/>
    </source>
</evidence>
<feature type="domain" description="PLD phosphodiesterase" evidence="10">
    <location>
        <begin position="108"/>
        <end position="135"/>
    </location>
</feature>
<dbReference type="CDD" id="cd09110">
    <property type="entry name" value="PLDc_CLS_1"/>
    <property type="match status" value="1"/>
</dbReference>
<keyword evidence="5 9" id="KW-0443">Lipid metabolism</keyword>
<evidence type="ECO:0000256" key="5">
    <source>
        <dbReference type="ARBA" id="ARBA00023098"/>
    </source>
</evidence>
<dbReference type="PANTHER" id="PTHR21248:SF23">
    <property type="entry name" value="CARDIOLIPIN SYNTHASE B"/>
    <property type="match status" value="1"/>
</dbReference>
<evidence type="ECO:0000313" key="11">
    <source>
        <dbReference type="EMBL" id="SEQ74645.1"/>
    </source>
</evidence>
<evidence type="ECO:0000256" key="1">
    <source>
        <dbReference type="ARBA" id="ARBA00022475"/>
    </source>
</evidence>
<sequence>MSFNWRDGNEVELLINGEAFYPSVFEAIRNAREEVLLETFIIFQDKVGDELQQVLIEAAERGAVVKVLVDGYGTADLTQQFVADMARVGVQVHVFDPQPKILGMRTNLFRRLHRKIVVIDGELGYIGGINFSADHLADFGDMAKQDYAVKVRGPIVADLHQASLDLFALHPSAATQQRAPSHTHPASNRYAGTARMRLAIRDNDQHRTDIEAHYLEAVRSASFRLVIANAYFFPGYRLLRELRNAARRGVQVTLILQGQPDMPMVRICSKLLYAYLLRDGVQIHEYCERPLHGKVALVDHEWATVGSSNLDPLSLSLNLEANVMIRDAAFNQQLYDHLQQLASRTCRSVSLEKARRGYWWRMPLIFLSFHFLRHFPAIAGWFPVHSPKLKLLVPQVNSTPAQEARLEQESPL</sequence>
<dbReference type="RefSeq" id="WP_069517240.1">
    <property type="nucleotide sequence ID" value="NZ_FOFP01000009.1"/>
</dbReference>
<dbReference type="SMART" id="SM00155">
    <property type="entry name" value="PLDc"/>
    <property type="match status" value="2"/>
</dbReference>
<evidence type="ECO:0000256" key="7">
    <source>
        <dbReference type="ARBA" id="ARBA00023209"/>
    </source>
</evidence>
<protein>
    <recommendedName>
        <fullName evidence="9">Cardiolipin synthase B</fullName>
        <shortName evidence="9">CL synthase</shortName>
        <ecNumber evidence="9">2.7.8.-</ecNumber>
    </recommendedName>
</protein>
<dbReference type="Pfam" id="PF13091">
    <property type="entry name" value="PLDc_2"/>
    <property type="match status" value="2"/>
</dbReference>
<keyword evidence="6 9" id="KW-0472">Membrane</keyword>
<comment type="similarity">
    <text evidence="9">Belongs to the phospholipase D family. Cardiolipin synthase subfamily. ClsB sub-subfamily.</text>
</comment>
<keyword evidence="2 9" id="KW-0444">Lipid biosynthesis</keyword>
<dbReference type="InterPro" id="IPR030872">
    <property type="entry name" value="Cardiolipin_synth_ClsB"/>
</dbReference>
<dbReference type="HAMAP" id="MF_01917">
    <property type="entry name" value="Cardiolipin_synth_ClsB"/>
    <property type="match status" value="1"/>
</dbReference>
<dbReference type="NCBIfam" id="NF008427">
    <property type="entry name" value="PRK11263.1"/>
    <property type="match status" value="1"/>
</dbReference>
<comment type="catalytic activity">
    <reaction evidence="9">
        <text>2 a 1,2-diacyl-sn-glycero-3-phospho-(1'-sn-glycerol) = a cardiolipin + glycerol</text>
        <dbReference type="Rhea" id="RHEA:31451"/>
        <dbReference type="ChEBI" id="CHEBI:17754"/>
        <dbReference type="ChEBI" id="CHEBI:62237"/>
        <dbReference type="ChEBI" id="CHEBI:64716"/>
    </reaction>
</comment>
<dbReference type="CDD" id="cd09159">
    <property type="entry name" value="PLDc_ybhO_like_2"/>
    <property type="match status" value="1"/>
</dbReference>
<feature type="active site" evidence="9">
    <location>
        <position position="292"/>
    </location>
</feature>
<evidence type="ECO:0000256" key="6">
    <source>
        <dbReference type="ARBA" id="ARBA00023136"/>
    </source>
</evidence>
<feature type="active site" evidence="9">
    <location>
        <position position="120"/>
    </location>
</feature>
<dbReference type="PANTHER" id="PTHR21248">
    <property type="entry name" value="CARDIOLIPIN SYNTHASE"/>
    <property type="match status" value="1"/>
</dbReference>
<feature type="active site" evidence="9">
    <location>
        <position position="115"/>
    </location>
</feature>
<comment type="function">
    <text evidence="9">Catalyzes the phosphatidyl group transfer from one phosphatidylglycerol molecule to another to form cardiolipin (CL) (diphosphatidylglycerol) and glycerol.</text>
</comment>
<keyword evidence="3 9" id="KW-0808">Transferase</keyword>
<dbReference type="PROSITE" id="PS50035">
    <property type="entry name" value="PLD"/>
    <property type="match status" value="2"/>
</dbReference>
<dbReference type="Gene3D" id="3.30.870.10">
    <property type="entry name" value="Endonuclease Chain A"/>
    <property type="match status" value="2"/>
</dbReference>
<keyword evidence="8 9" id="KW-1208">Phospholipid metabolism</keyword>
<feature type="active site" evidence="9">
    <location>
        <position position="299"/>
    </location>
</feature>
<accession>A0ABY1BFN6</accession>
<comment type="subcellular location">
    <subcellularLocation>
        <location evidence="9">Cell membrane</location>
        <topology evidence="9">Peripheral membrane protein</topology>
    </subcellularLocation>
</comment>
<evidence type="ECO:0000259" key="10">
    <source>
        <dbReference type="PROSITE" id="PS50035"/>
    </source>
</evidence>
<dbReference type="EC" id="2.7.8.-" evidence="9"/>
<reference evidence="11 12" key="1">
    <citation type="submission" date="2016-10" db="EMBL/GenBank/DDBJ databases">
        <authorList>
            <person name="Varghese N."/>
            <person name="Submissions S."/>
        </authorList>
    </citation>
    <scope>NUCLEOTIDE SEQUENCE [LARGE SCALE GENOMIC DNA]</scope>
    <source>
        <strain evidence="11 12">CIP 109853</strain>
    </source>
</reference>
<dbReference type="Proteomes" id="UP000198512">
    <property type="component" value="Unassembled WGS sequence"/>
</dbReference>
<keyword evidence="12" id="KW-1185">Reference proteome</keyword>
<feature type="active site" evidence="9">
    <location>
        <position position="113"/>
    </location>
</feature>
<evidence type="ECO:0000256" key="9">
    <source>
        <dbReference type="HAMAP-Rule" id="MF_01917"/>
    </source>
</evidence>
<name>A0ABY1BFN6_9PSED</name>
<organism evidence="11 12">
    <name type="scientific">Pseudomonas cuatrocienegasensis</name>
    <dbReference type="NCBI Taxonomy" id="543360"/>
    <lineage>
        <taxon>Bacteria</taxon>
        <taxon>Pseudomonadati</taxon>
        <taxon>Pseudomonadota</taxon>
        <taxon>Gammaproteobacteria</taxon>
        <taxon>Pseudomonadales</taxon>
        <taxon>Pseudomonadaceae</taxon>
        <taxon>Pseudomonas</taxon>
    </lineage>
</organism>
<keyword evidence="4" id="KW-0677">Repeat</keyword>
<feature type="domain" description="PLD phosphodiesterase" evidence="10">
    <location>
        <begin position="287"/>
        <end position="314"/>
    </location>
</feature>
<feature type="active site" evidence="9">
    <location>
        <position position="294"/>
    </location>
</feature>
<gene>
    <name evidence="9" type="primary">clsB</name>
    <name evidence="11" type="ORF">SAMN05216600_109111</name>
</gene>
<dbReference type="InterPro" id="IPR025202">
    <property type="entry name" value="PLD-like_dom"/>
</dbReference>
<keyword evidence="1 9" id="KW-1003">Cell membrane</keyword>